<dbReference type="GO" id="GO:0003677">
    <property type="term" value="F:DNA binding"/>
    <property type="evidence" value="ECO:0007669"/>
    <property type="project" value="InterPro"/>
</dbReference>
<dbReference type="STRING" id="169760.PSTEL_04135"/>
<accession>A0A089LQS2</accession>
<evidence type="ECO:0000313" key="4">
    <source>
        <dbReference type="Proteomes" id="UP000029507"/>
    </source>
</evidence>
<organism evidence="3 4">
    <name type="scientific">Paenibacillus stellifer</name>
    <dbReference type="NCBI Taxonomy" id="169760"/>
    <lineage>
        <taxon>Bacteria</taxon>
        <taxon>Bacillati</taxon>
        <taxon>Bacillota</taxon>
        <taxon>Bacilli</taxon>
        <taxon>Bacillales</taxon>
        <taxon>Paenibacillaceae</taxon>
        <taxon>Paenibacillus</taxon>
    </lineage>
</organism>
<dbReference type="InterPro" id="IPR002104">
    <property type="entry name" value="Integrase_catalytic"/>
</dbReference>
<dbReference type="HOGENOM" id="CLU_027562_41_3_9"/>
<proteinExistence type="predicted"/>
<keyword evidence="4" id="KW-1185">Reference proteome</keyword>
<dbReference type="AlphaFoldDB" id="A0A089LQS2"/>
<keyword evidence="1" id="KW-0233">DNA recombination</keyword>
<protein>
    <recommendedName>
        <fullName evidence="2">Tyr recombinase domain-containing protein</fullName>
    </recommendedName>
</protein>
<dbReference type="Pfam" id="PF00589">
    <property type="entry name" value="Phage_integrase"/>
    <property type="match status" value="1"/>
</dbReference>
<feature type="domain" description="Tyr recombinase" evidence="2">
    <location>
        <begin position="1"/>
        <end position="123"/>
    </location>
</feature>
<dbReference type="RefSeq" id="WP_038693620.1">
    <property type="nucleotide sequence ID" value="NZ_CP009286.1"/>
</dbReference>
<dbReference type="PROSITE" id="PS51898">
    <property type="entry name" value="TYR_RECOMBINASE"/>
    <property type="match status" value="1"/>
</dbReference>
<dbReference type="SUPFAM" id="SSF56349">
    <property type="entry name" value="DNA breaking-rejoining enzymes"/>
    <property type="match status" value="1"/>
</dbReference>
<evidence type="ECO:0000313" key="3">
    <source>
        <dbReference type="EMBL" id="AIQ62415.1"/>
    </source>
</evidence>
<dbReference type="InterPro" id="IPR011010">
    <property type="entry name" value="DNA_brk_join_enz"/>
</dbReference>
<dbReference type="KEGG" id="pste:PSTEL_04135"/>
<evidence type="ECO:0000259" key="2">
    <source>
        <dbReference type="PROSITE" id="PS51898"/>
    </source>
</evidence>
<dbReference type="Proteomes" id="UP000029507">
    <property type="component" value="Chromosome"/>
</dbReference>
<dbReference type="EMBL" id="CP009286">
    <property type="protein sequence ID" value="AIQ62415.1"/>
    <property type="molecule type" value="Genomic_DNA"/>
</dbReference>
<evidence type="ECO:0000256" key="1">
    <source>
        <dbReference type="ARBA" id="ARBA00023172"/>
    </source>
</evidence>
<dbReference type="InterPro" id="IPR013762">
    <property type="entry name" value="Integrase-like_cat_sf"/>
</dbReference>
<reference evidence="3 4" key="1">
    <citation type="submission" date="2014-08" db="EMBL/GenBank/DDBJ databases">
        <title>Comparative genomics of the Paenibacillus odorifer group.</title>
        <authorList>
            <person name="den Bakker H.C."/>
            <person name="Tsai Y.-C."/>
            <person name="Martin N."/>
            <person name="Korlach J."/>
            <person name="Wiedmann M."/>
        </authorList>
    </citation>
    <scope>NUCLEOTIDE SEQUENCE [LARGE SCALE GENOMIC DNA]</scope>
    <source>
        <strain evidence="3 4">DSM 14472</strain>
    </source>
</reference>
<name>A0A089LQS2_9BACL</name>
<dbReference type="GO" id="GO:0006310">
    <property type="term" value="P:DNA recombination"/>
    <property type="evidence" value="ECO:0007669"/>
    <property type="project" value="UniProtKB-KW"/>
</dbReference>
<dbReference type="Gene3D" id="1.10.443.10">
    <property type="entry name" value="Intergrase catalytic core"/>
    <property type="match status" value="1"/>
</dbReference>
<dbReference type="GO" id="GO:0015074">
    <property type="term" value="P:DNA integration"/>
    <property type="evidence" value="ECO:0007669"/>
    <property type="project" value="InterPro"/>
</dbReference>
<sequence>MTTGVIEVRVLEELREYHNYRIQERHDMGDVWRGGAWLFLFSHPNGQPFHHEAPCQWFRNFILKNKLRYIRFHDLRHTSAMILINQGVHAKIISERLGHGSITTTMNIYGHALRRADQAAADKFESLFNINKTEGQSKPPVAYGFLLTIKTTRRTGGLLCG</sequence>
<gene>
    <name evidence="3" type="ORF">PSTEL_04135</name>
</gene>